<dbReference type="InterPro" id="IPR023917">
    <property type="entry name" value="Bifunctiontional_GlmU_bac-type"/>
</dbReference>
<evidence type="ECO:0000256" key="1">
    <source>
        <dbReference type="ARBA" id="ARBA00022679"/>
    </source>
</evidence>
<dbReference type="SUPFAM" id="SSF51161">
    <property type="entry name" value="Trimeric LpxA-like enzymes"/>
    <property type="match status" value="1"/>
</dbReference>
<organism evidence="3 4">
    <name type="scientific">candidate division TA06 bacterium 34_109</name>
    <dbReference type="NCBI Taxonomy" id="1635277"/>
    <lineage>
        <taxon>Bacteria</taxon>
        <taxon>Bacteria division TA06</taxon>
    </lineage>
</organism>
<name>A0A117M6H8_UNCT6</name>
<dbReference type="PANTHER" id="PTHR43584:SF9">
    <property type="entry name" value="TRANSFERASE HEXAPEPTIDE REPEAT CONTAINING PROTEIN"/>
    <property type="match status" value="1"/>
</dbReference>
<gene>
    <name evidence="3" type="ORF">XE03_1021</name>
</gene>
<accession>A0A117M6H8</accession>
<comment type="caution">
    <text evidence="3">The sequence shown here is derived from an EMBL/GenBank/DDBJ whole genome shotgun (WGS) entry which is preliminary data.</text>
</comment>
<evidence type="ECO:0000256" key="2">
    <source>
        <dbReference type="ARBA" id="ARBA00023315"/>
    </source>
</evidence>
<dbReference type="InterPro" id="IPR050065">
    <property type="entry name" value="GlmU-like"/>
</dbReference>
<proteinExistence type="predicted"/>
<dbReference type="AlphaFoldDB" id="A0A117M6H8"/>
<dbReference type="InterPro" id="IPR011004">
    <property type="entry name" value="Trimer_LpxA-like_sf"/>
</dbReference>
<sequence length="292" mass="33215">MNLFPISLTMDKEEIKILGMELSQINKISKIDNAFDLIKNLEKILNFYFKSTTFQNDQNILENILIIGDRKKLHLGKNIKVEGFTIINLTKGDLYISDNTLLKNFNSLEGPAYIGEDNLIDSATIRGPFISGKVCKISGEVEESIFFDYVNKHHYGFIGHSIICRWVNLGAGTTNSDLKNNYSTVKFFNGESFIDSGMQKLGCIIGEHTKTAIGTMINTGTVIGPFSNIFLDIKNKKYIKPFSWGDESNIYDIEKLIEDIKKVMIRRNEVPDENYIERVRNLYSIYSSELSS</sequence>
<protein>
    <submittedName>
        <fullName evidence="3">Nucleoside-diphosphate-sugar pyrophosphorylase</fullName>
    </submittedName>
</protein>
<dbReference type="Proteomes" id="UP000053467">
    <property type="component" value="Unassembled WGS sequence"/>
</dbReference>
<dbReference type="PANTHER" id="PTHR43584">
    <property type="entry name" value="NUCLEOTIDYL TRANSFERASE"/>
    <property type="match status" value="1"/>
</dbReference>
<dbReference type="NCBIfam" id="TIGR03991">
    <property type="entry name" value="alt_bact_glmU"/>
    <property type="match status" value="1"/>
</dbReference>
<evidence type="ECO:0000313" key="4">
    <source>
        <dbReference type="Proteomes" id="UP000053467"/>
    </source>
</evidence>
<keyword evidence="2" id="KW-0012">Acyltransferase</keyword>
<reference evidence="4" key="1">
    <citation type="journal article" date="2015" name="MBio">
        <title>Genome-Resolved Metagenomic Analysis Reveals Roles for Candidate Phyla and Other Microbial Community Members in Biogeochemical Transformations in Oil Reservoirs.</title>
        <authorList>
            <person name="Hu P."/>
            <person name="Tom L."/>
            <person name="Singh A."/>
            <person name="Thomas B.C."/>
            <person name="Baker B.J."/>
            <person name="Piceno Y.M."/>
            <person name="Andersen G.L."/>
            <person name="Banfield J.F."/>
        </authorList>
    </citation>
    <scope>NUCLEOTIDE SEQUENCE [LARGE SCALE GENOMIC DNA]</scope>
</reference>
<evidence type="ECO:0000313" key="3">
    <source>
        <dbReference type="EMBL" id="KUK87071.1"/>
    </source>
</evidence>
<keyword evidence="1" id="KW-0808">Transferase</keyword>
<dbReference type="GO" id="GO:0016779">
    <property type="term" value="F:nucleotidyltransferase activity"/>
    <property type="evidence" value="ECO:0007669"/>
    <property type="project" value="UniProtKB-ARBA"/>
</dbReference>
<dbReference type="EMBL" id="LGGX01000008">
    <property type="protein sequence ID" value="KUK87071.1"/>
    <property type="molecule type" value="Genomic_DNA"/>
</dbReference>
<dbReference type="GO" id="GO:0016746">
    <property type="term" value="F:acyltransferase activity"/>
    <property type="evidence" value="ECO:0007669"/>
    <property type="project" value="UniProtKB-KW"/>
</dbReference>
<dbReference type="PATRIC" id="fig|1635277.3.peg.1035"/>
<dbReference type="Gene3D" id="2.160.10.10">
    <property type="entry name" value="Hexapeptide repeat proteins"/>
    <property type="match status" value="1"/>
</dbReference>